<dbReference type="AlphaFoldDB" id="A0A1B6MCY2"/>
<organism evidence="8">
    <name type="scientific">Graphocephala atropunctata</name>
    <dbReference type="NCBI Taxonomy" id="36148"/>
    <lineage>
        <taxon>Eukaryota</taxon>
        <taxon>Metazoa</taxon>
        <taxon>Ecdysozoa</taxon>
        <taxon>Arthropoda</taxon>
        <taxon>Hexapoda</taxon>
        <taxon>Insecta</taxon>
        <taxon>Pterygota</taxon>
        <taxon>Neoptera</taxon>
        <taxon>Paraneoptera</taxon>
        <taxon>Hemiptera</taxon>
        <taxon>Auchenorrhyncha</taxon>
        <taxon>Membracoidea</taxon>
        <taxon>Cicadellidae</taxon>
        <taxon>Cicadellinae</taxon>
        <taxon>Cicadellini</taxon>
        <taxon>Graphocephala</taxon>
    </lineage>
</organism>
<feature type="transmembrane region" description="Helical" evidence="7">
    <location>
        <begin position="12"/>
        <end position="36"/>
    </location>
</feature>
<dbReference type="InterPro" id="IPR051072">
    <property type="entry name" value="CACNG_subunit"/>
</dbReference>
<dbReference type="InterPro" id="IPR008368">
    <property type="entry name" value="VDCC_gsu"/>
</dbReference>
<dbReference type="GO" id="GO:0016247">
    <property type="term" value="F:channel regulator activity"/>
    <property type="evidence" value="ECO:0007669"/>
    <property type="project" value="TreeGrafter"/>
</dbReference>
<dbReference type="GO" id="GO:0032281">
    <property type="term" value="C:AMPA glutamate receptor complex"/>
    <property type="evidence" value="ECO:0007669"/>
    <property type="project" value="TreeGrafter"/>
</dbReference>
<dbReference type="Gene3D" id="1.20.140.150">
    <property type="match status" value="1"/>
</dbReference>
<evidence type="ECO:0000256" key="6">
    <source>
        <dbReference type="SAM" id="MobiDB-lite"/>
    </source>
</evidence>
<protein>
    <recommendedName>
        <fullName evidence="9">Voltage-dependent calcium channel gamma-5 subunit</fullName>
    </recommendedName>
</protein>
<dbReference type="PRINTS" id="PR01792">
    <property type="entry name" value="VDCCGAMMA"/>
</dbReference>
<dbReference type="PANTHER" id="PTHR12107:SF0">
    <property type="entry name" value="STARGAZIN (MAMMALIAN CALCIUM CHANNEL) HOMOLOG"/>
    <property type="match status" value="1"/>
</dbReference>
<feature type="transmembrane region" description="Helical" evidence="7">
    <location>
        <begin position="146"/>
        <end position="168"/>
    </location>
</feature>
<dbReference type="GO" id="GO:0099590">
    <property type="term" value="P:neurotransmitter receptor internalization"/>
    <property type="evidence" value="ECO:0007669"/>
    <property type="project" value="TreeGrafter"/>
</dbReference>
<evidence type="ECO:0000256" key="3">
    <source>
        <dbReference type="ARBA" id="ARBA00022692"/>
    </source>
</evidence>
<name>A0A1B6MCY2_9HEMI</name>
<feature type="region of interest" description="Disordered" evidence="6">
    <location>
        <begin position="253"/>
        <end position="277"/>
    </location>
</feature>
<evidence type="ECO:0000256" key="4">
    <source>
        <dbReference type="ARBA" id="ARBA00022989"/>
    </source>
</evidence>
<evidence type="ECO:0000256" key="1">
    <source>
        <dbReference type="ARBA" id="ARBA00004141"/>
    </source>
</evidence>
<dbReference type="GO" id="GO:0098943">
    <property type="term" value="P:neurotransmitter receptor transport, postsynaptic endosome to lysosome"/>
    <property type="evidence" value="ECO:0007669"/>
    <property type="project" value="TreeGrafter"/>
</dbReference>
<evidence type="ECO:0000256" key="7">
    <source>
        <dbReference type="SAM" id="Phobius"/>
    </source>
</evidence>
<comment type="similarity">
    <text evidence="2">Belongs to the PMP-22/EMP/MP20 family. CACNG subfamily.</text>
</comment>
<gene>
    <name evidence="8" type="ORF">g.51537</name>
</gene>
<dbReference type="EMBL" id="GEBQ01006190">
    <property type="protein sequence ID" value="JAT33787.1"/>
    <property type="molecule type" value="Transcribed_RNA"/>
</dbReference>
<evidence type="ECO:0000256" key="5">
    <source>
        <dbReference type="ARBA" id="ARBA00023136"/>
    </source>
</evidence>
<sequence length="345" mass="37904">MCCSSSSGSLSRLSITVGLLSLVTLVTAFVSNVWVFTREPVTLPNSHSSTSITFKIGFWRACPSVKRVNVTGHMPSPACQLIKYSPWDEIYSSDLGVLWAPLEFTPAFVSKMRFSMPFAAISLVLTLVASMFALMGHCNADHKTLVACGLYTLAGLTLASGLVVFVSVLSDAYTERPPRPALSPYHYYYGWSFFTAGVAFVLAEVAALLAMTAYLKRFPTVEDMVRTMVPGADRRLQERQLCKEFLVKRANNPDMLRKSESDPNEQEGCDGPLLTNKTPPDICSTNILSDEKNFHLAATTVPITLMHKRPPHGAYPGQPITFQFPTSNFPRYATIGSCTIVHQGV</sequence>
<dbReference type="InterPro" id="IPR004031">
    <property type="entry name" value="PMP22/EMP/MP20/Claudin"/>
</dbReference>
<keyword evidence="5 7" id="KW-0472">Membrane</keyword>
<dbReference type="GO" id="GO:0051968">
    <property type="term" value="P:positive regulation of synaptic transmission, glutamatergic"/>
    <property type="evidence" value="ECO:0007669"/>
    <property type="project" value="TreeGrafter"/>
</dbReference>
<dbReference type="GO" id="GO:0098970">
    <property type="term" value="P:postsynaptic neurotransmitter receptor diffusion trapping"/>
    <property type="evidence" value="ECO:0007669"/>
    <property type="project" value="TreeGrafter"/>
</dbReference>
<dbReference type="GO" id="GO:0098839">
    <property type="term" value="C:postsynaptic density membrane"/>
    <property type="evidence" value="ECO:0007669"/>
    <property type="project" value="TreeGrafter"/>
</dbReference>
<dbReference type="PANTHER" id="PTHR12107">
    <property type="entry name" value="VOLTAGE-DEPENDENT CALCIUM CHANNEL GAMMA SUBUNIT"/>
    <property type="match status" value="1"/>
</dbReference>
<feature type="transmembrane region" description="Helical" evidence="7">
    <location>
        <begin position="114"/>
        <end position="134"/>
    </location>
</feature>
<evidence type="ECO:0008006" key="9">
    <source>
        <dbReference type="Google" id="ProtNLM"/>
    </source>
</evidence>
<comment type="subcellular location">
    <subcellularLocation>
        <location evidence="1">Membrane</location>
        <topology evidence="1">Multi-pass membrane protein</topology>
    </subcellularLocation>
</comment>
<evidence type="ECO:0000313" key="8">
    <source>
        <dbReference type="EMBL" id="JAT33787.1"/>
    </source>
</evidence>
<feature type="non-terminal residue" evidence="8">
    <location>
        <position position="345"/>
    </location>
</feature>
<proteinExistence type="inferred from homology"/>
<dbReference type="GO" id="GO:0019226">
    <property type="term" value="P:transmission of nerve impulse"/>
    <property type="evidence" value="ECO:0007669"/>
    <property type="project" value="TreeGrafter"/>
</dbReference>
<reference evidence="8" key="1">
    <citation type="submission" date="2015-11" db="EMBL/GenBank/DDBJ databases">
        <title>De novo transcriptome assembly of four potential Pierce s Disease insect vectors from Arizona vineyards.</title>
        <authorList>
            <person name="Tassone E.E."/>
        </authorList>
    </citation>
    <scope>NUCLEOTIDE SEQUENCE</scope>
</reference>
<keyword evidence="3 7" id="KW-0812">Transmembrane</keyword>
<keyword evidence="4 7" id="KW-1133">Transmembrane helix</keyword>
<evidence type="ECO:0000256" key="2">
    <source>
        <dbReference type="ARBA" id="ARBA00007111"/>
    </source>
</evidence>
<feature type="transmembrane region" description="Helical" evidence="7">
    <location>
        <begin position="188"/>
        <end position="215"/>
    </location>
</feature>
<dbReference type="Pfam" id="PF13903">
    <property type="entry name" value="Claudin_2"/>
    <property type="match status" value="1"/>
</dbReference>
<dbReference type="GO" id="GO:0005245">
    <property type="term" value="F:voltage-gated calcium channel activity"/>
    <property type="evidence" value="ECO:0007669"/>
    <property type="project" value="TreeGrafter"/>
</dbReference>
<accession>A0A1B6MCY2</accession>